<name>A0A2P5Y734_GOSBA</name>
<evidence type="ECO:0000313" key="1">
    <source>
        <dbReference type="EMBL" id="PPS11405.1"/>
    </source>
</evidence>
<sequence>MGGIKTLADHFTVNNLQLTVNEKHGITSSSSNKRKRMVSLNLDMETVQAVGQWRCLGKELKLVNPTSTDDEDDSAESVMEN</sequence>
<dbReference type="EMBL" id="KZ663598">
    <property type="protein sequence ID" value="PPS11405.1"/>
    <property type="molecule type" value="Genomic_DNA"/>
</dbReference>
<dbReference type="Proteomes" id="UP000239757">
    <property type="component" value="Unassembled WGS sequence"/>
</dbReference>
<protein>
    <submittedName>
        <fullName evidence="1">Uncharacterized protein</fullName>
    </submittedName>
</protein>
<reference evidence="1 2" key="1">
    <citation type="submission" date="2015-01" db="EMBL/GenBank/DDBJ databases">
        <title>Genome of allotetraploid Gossypium barbadense reveals genomic plasticity and fiber elongation in cotton evolution.</title>
        <authorList>
            <person name="Chen X."/>
            <person name="Liu X."/>
            <person name="Zhao B."/>
            <person name="Zheng H."/>
            <person name="Hu Y."/>
            <person name="Lu G."/>
            <person name="Yang C."/>
            <person name="Chen J."/>
            <person name="Shan C."/>
            <person name="Zhang L."/>
            <person name="Zhou Y."/>
            <person name="Wang L."/>
            <person name="Guo W."/>
            <person name="Bai Y."/>
            <person name="Ruan J."/>
            <person name="Shangguan X."/>
            <person name="Mao Y."/>
            <person name="Jiang J."/>
            <person name="Zhu Y."/>
            <person name="Lei J."/>
            <person name="Kang H."/>
            <person name="Chen S."/>
            <person name="He X."/>
            <person name="Wang R."/>
            <person name="Wang Y."/>
            <person name="Chen J."/>
            <person name="Wang L."/>
            <person name="Yu S."/>
            <person name="Wang B."/>
            <person name="Wei J."/>
            <person name="Song S."/>
            <person name="Lu X."/>
            <person name="Gao Z."/>
            <person name="Gu W."/>
            <person name="Deng X."/>
            <person name="Ma D."/>
            <person name="Wang S."/>
            <person name="Liang W."/>
            <person name="Fang L."/>
            <person name="Cai C."/>
            <person name="Zhu X."/>
            <person name="Zhou B."/>
            <person name="Zhang Y."/>
            <person name="Chen Z."/>
            <person name="Xu S."/>
            <person name="Zhu R."/>
            <person name="Wang S."/>
            <person name="Zhang T."/>
            <person name="Zhao G."/>
        </authorList>
    </citation>
    <scope>NUCLEOTIDE SEQUENCE [LARGE SCALE GENOMIC DNA]</scope>
    <source>
        <strain evidence="2">cv. Xinhai21</strain>
        <tissue evidence="1">Leaf</tissue>
    </source>
</reference>
<evidence type="ECO:0000313" key="2">
    <source>
        <dbReference type="Proteomes" id="UP000239757"/>
    </source>
</evidence>
<proteinExistence type="predicted"/>
<dbReference type="AlphaFoldDB" id="A0A2P5Y734"/>
<gene>
    <name evidence="1" type="ORF">GOBAR_AA09235</name>
</gene>
<accession>A0A2P5Y734</accession>
<organism evidence="1 2">
    <name type="scientific">Gossypium barbadense</name>
    <name type="common">Sea Island cotton</name>
    <name type="synonym">Hibiscus barbadensis</name>
    <dbReference type="NCBI Taxonomy" id="3634"/>
    <lineage>
        <taxon>Eukaryota</taxon>
        <taxon>Viridiplantae</taxon>
        <taxon>Streptophyta</taxon>
        <taxon>Embryophyta</taxon>
        <taxon>Tracheophyta</taxon>
        <taxon>Spermatophyta</taxon>
        <taxon>Magnoliopsida</taxon>
        <taxon>eudicotyledons</taxon>
        <taxon>Gunneridae</taxon>
        <taxon>Pentapetalae</taxon>
        <taxon>rosids</taxon>
        <taxon>malvids</taxon>
        <taxon>Malvales</taxon>
        <taxon>Malvaceae</taxon>
        <taxon>Malvoideae</taxon>
        <taxon>Gossypium</taxon>
    </lineage>
</organism>